<evidence type="ECO:0000256" key="4">
    <source>
        <dbReference type="ARBA" id="ARBA00022737"/>
    </source>
</evidence>
<feature type="disulfide bond" evidence="12">
    <location>
        <begin position="2919"/>
        <end position="2928"/>
    </location>
</feature>
<keyword evidence="8 16" id="KW-0472">Membrane</keyword>
<feature type="domain" description="Cadherin" evidence="20">
    <location>
        <begin position="470"/>
        <end position="594"/>
    </location>
</feature>
<feature type="compositionally biased region" description="Basic residues" evidence="15">
    <location>
        <begin position="1475"/>
        <end position="1485"/>
    </location>
</feature>
<dbReference type="InterPro" id="IPR056370">
    <property type="entry name" value="Shg-like_Ig-like"/>
</dbReference>
<feature type="domain" description="Cadherin" evidence="20">
    <location>
        <begin position="714"/>
        <end position="815"/>
    </location>
</feature>
<evidence type="ECO:0000256" key="5">
    <source>
        <dbReference type="ARBA" id="ARBA00022837"/>
    </source>
</evidence>
<evidence type="ECO:0000313" key="21">
    <source>
        <dbReference type="EMBL" id="CAF0992409.1"/>
    </source>
</evidence>
<dbReference type="Gene3D" id="2.60.40.60">
    <property type="entry name" value="Cadherins"/>
    <property type="match status" value="13"/>
</dbReference>
<evidence type="ECO:0000256" key="6">
    <source>
        <dbReference type="ARBA" id="ARBA00022889"/>
    </source>
</evidence>
<keyword evidence="9 12" id="KW-1015">Disulfide bond</keyword>
<keyword evidence="5 11" id="KW-0106">Calcium</keyword>
<dbReference type="SMART" id="SM00112">
    <property type="entry name" value="CA"/>
    <property type="match status" value="13"/>
</dbReference>
<evidence type="ECO:0000256" key="2">
    <source>
        <dbReference type="ARBA" id="ARBA00022692"/>
    </source>
</evidence>
<feature type="domain" description="Laminin G" evidence="18">
    <location>
        <begin position="2406"/>
        <end position="2602"/>
    </location>
</feature>
<dbReference type="GO" id="GO:0045296">
    <property type="term" value="F:cadherin binding"/>
    <property type="evidence" value="ECO:0007669"/>
    <property type="project" value="TreeGrafter"/>
</dbReference>
<gene>
    <name evidence="21" type="ORF">EDS130_LOCUS14459</name>
</gene>
<feature type="domain" description="Cadherin" evidence="20">
    <location>
        <begin position="298"/>
        <end position="362"/>
    </location>
</feature>
<evidence type="ECO:0000256" key="8">
    <source>
        <dbReference type="ARBA" id="ARBA00023136"/>
    </source>
</evidence>
<keyword evidence="7 16" id="KW-1133">Transmembrane helix</keyword>
<dbReference type="SMART" id="SM00282">
    <property type="entry name" value="LamG"/>
    <property type="match status" value="2"/>
</dbReference>
<evidence type="ECO:0000256" key="12">
    <source>
        <dbReference type="PROSITE-ProRule" id="PRU00076"/>
    </source>
</evidence>
<evidence type="ECO:0000256" key="9">
    <source>
        <dbReference type="ARBA" id="ARBA00023157"/>
    </source>
</evidence>
<feature type="signal peptide" evidence="17">
    <location>
        <begin position="1"/>
        <end position="22"/>
    </location>
</feature>
<dbReference type="SUPFAM" id="SSF49313">
    <property type="entry name" value="Cadherin-like"/>
    <property type="match status" value="12"/>
</dbReference>
<keyword evidence="4" id="KW-0677">Repeat</keyword>
<dbReference type="Gene3D" id="4.10.900.10">
    <property type="entry name" value="TCF3-CBD (Catenin binding domain)"/>
    <property type="match status" value="1"/>
</dbReference>
<protein>
    <submittedName>
        <fullName evidence="21">Uncharacterized protein</fullName>
    </submittedName>
</protein>
<dbReference type="OrthoDB" id="6079678at2759"/>
<feature type="compositionally biased region" description="Low complexity" evidence="15">
    <location>
        <begin position="1294"/>
        <end position="1303"/>
    </location>
</feature>
<dbReference type="PRINTS" id="PR00205">
    <property type="entry name" value="CADHERIN"/>
</dbReference>
<feature type="domain" description="Cadherin" evidence="20">
    <location>
        <begin position="1113"/>
        <end position="1178"/>
    </location>
</feature>
<comment type="caution">
    <text evidence="12">Lacks conserved residue(s) required for the propagation of feature annotation.</text>
</comment>
<feature type="domain" description="Cadherin" evidence="20">
    <location>
        <begin position="595"/>
        <end position="713"/>
    </location>
</feature>
<feature type="region of interest" description="Disordered" evidence="15">
    <location>
        <begin position="1458"/>
        <end position="1505"/>
    </location>
</feature>
<dbReference type="CDD" id="cd11304">
    <property type="entry name" value="Cadherin_repeat"/>
    <property type="match status" value="13"/>
</dbReference>
<dbReference type="Pfam" id="PF00028">
    <property type="entry name" value="Cadherin"/>
    <property type="match status" value="6"/>
</dbReference>
<comment type="function">
    <text evidence="14">Cadherins are calcium-dependent cell adhesion proteins.</text>
</comment>
<evidence type="ECO:0000256" key="11">
    <source>
        <dbReference type="PROSITE-ProRule" id="PRU00043"/>
    </source>
</evidence>
<feature type="domain" description="Cadherin" evidence="20">
    <location>
        <begin position="819"/>
        <end position="930"/>
    </location>
</feature>
<dbReference type="SUPFAM" id="SSF49899">
    <property type="entry name" value="Concanavalin A-like lectins/glucanases"/>
    <property type="match status" value="2"/>
</dbReference>
<feature type="domain" description="Cadherin" evidence="20">
    <location>
        <begin position="1618"/>
        <end position="1725"/>
    </location>
</feature>
<evidence type="ECO:0000256" key="16">
    <source>
        <dbReference type="SAM" id="Phobius"/>
    </source>
</evidence>
<reference evidence="21" key="1">
    <citation type="submission" date="2021-02" db="EMBL/GenBank/DDBJ databases">
        <authorList>
            <person name="Nowell W R."/>
        </authorList>
    </citation>
    <scope>NUCLEOTIDE SEQUENCE</scope>
</reference>
<dbReference type="FunFam" id="2.60.40.60:FF:000002">
    <property type="entry name" value="Protocadherin alpha 2"/>
    <property type="match status" value="1"/>
</dbReference>
<dbReference type="InterPro" id="IPR020894">
    <property type="entry name" value="Cadherin_CS"/>
</dbReference>
<dbReference type="GO" id="GO:0005509">
    <property type="term" value="F:calcium ion binding"/>
    <property type="evidence" value="ECO:0007669"/>
    <property type="project" value="UniProtKB-UniRule"/>
</dbReference>
<dbReference type="InterPro" id="IPR001791">
    <property type="entry name" value="Laminin_G"/>
</dbReference>
<dbReference type="EMBL" id="CAJNOJ010000059">
    <property type="protein sequence ID" value="CAF0992409.1"/>
    <property type="molecule type" value="Genomic_DNA"/>
</dbReference>
<dbReference type="FunFam" id="2.60.40.60:FF:000035">
    <property type="entry name" value="Protocadherin Fat 3"/>
    <property type="match status" value="1"/>
</dbReference>
<keyword evidence="3 17" id="KW-0732">Signal</keyword>
<evidence type="ECO:0000256" key="15">
    <source>
        <dbReference type="SAM" id="MobiDB-lite"/>
    </source>
</evidence>
<dbReference type="InterPro" id="IPR000233">
    <property type="entry name" value="Cadherin_Y-type_LIR"/>
</dbReference>
<feature type="domain" description="Cadherin" evidence="20">
    <location>
        <begin position="936"/>
        <end position="1049"/>
    </location>
</feature>
<evidence type="ECO:0000256" key="10">
    <source>
        <dbReference type="ARBA" id="ARBA00023180"/>
    </source>
</evidence>
<dbReference type="InterPro" id="IPR013320">
    <property type="entry name" value="ConA-like_dom_sf"/>
</dbReference>
<evidence type="ECO:0000313" key="22">
    <source>
        <dbReference type="Proteomes" id="UP000663852"/>
    </source>
</evidence>
<comment type="subcellular location">
    <subcellularLocation>
        <location evidence="13">Cell membrane</location>
        <topology evidence="13">Single-pass type I membrane protein</topology>
    </subcellularLocation>
    <subcellularLocation>
        <location evidence="1">Membrane</location>
        <topology evidence="1">Single-pass membrane protein</topology>
    </subcellularLocation>
</comment>
<keyword evidence="10" id="KW-0325">Glycoprotein</keyword>
<feature type="domain" description="Cadherin" evidence="20">
    <location>
        <begin position="1337"/>
        <end position="1438"/>
    </location>
</feature>
<feature type="transmembrane region" description="Helical" evidence="16">
    <location>
        <begin position="2941"/>
        <end position="2964"/>
    </location>
</feature>
<evidence type="ECO:0000256" key="17">
    <source>
        <dbReference type="SAM" id="SignalP"/>
    </source>
</evidence>
<evidence type="ECO:0000256" key="13">
    <source>
        <dbReference type="RuleBase" id="RU003318"/>
    </source>
</evidence>
<feature type="region of interest" description="Disordered" evidence="15">
    <location>
        <begin position="3015"/>
        <end position="3074"/>
    </location>
</feature>
<evidence type="ECO:0000256" key="1">
    <source>
        <dbReference type="ARBA" id="ARBA00004167"/>
    </source>
</evidence>
<dbReference type="PROSITE" id="PS00232">
    <property type="entry name" value="CADHERIN_1"/>
    <property type="match status" value="7"/>
</dbReference>
<feature type="domain" description="Cadherin" evidence="20">
    <location>
        <begin position="1512"/>
        <end position="1609"/>
    </location>
</feature>
<feature type="region of interest" description="Disordered" evidence="15">
    <location>
        <begin position="1286"/>
        <end position="1306"/>
    </location>
</feature>
<dbReference type="Pfam" id="PF24811">
    <property type="entry name" value="Ig_Shg"/>
    <property type="match status" value="1"/>
</dbReference>
<dbReference type="PROSITE" id="PS00022">
    <property type="entry name" value="EGF_1"/>
    <property type="match status" value="2"/>
</dbReference>
<accession>A0A814GC32</accession>
<dbReference type="Proteomes" id="UP000663852">
    <property type="component" value="Unassembled WGS sequence"/>
</dbReference>
<feature type="domain" description="Cadherin" evidence="20">
    <location>
        <begin position="1846"/>
        <end position="1956"/>
    </location>
</feature>
<feature type="domain" description="Cadherin" evidence="20">
    <location>
        <begin position="369"/>
        <end position="469"/>
    </location>
</feature>
<evidence type="ECO:0000259" key="18">
    <source>
        <dbReference type="PROSITE" id="PS50025"/>
    </source>
</evidence>
<dbReference type="InterPro" id="IPR039808">
    <property type="entry name" value="Cadherin"/>
</dbReference>
<feature type="domain" description="EGF-like" evidence="19">
    <location>
        <begin position="2887"/>
        <end position="2929"/>
    </location>
</feature>
<organism evidence="21 22">
    <name type="scientific">Adineta ricciae</name>
    <name type="common">Rotifer</name>
    <dbReference type="NCBI Taxonomy" id="249248"/>
    <lineage>
        <taxon>Eukaryota</taxon>
        <taxon>Metazoa</taxon>
        <taxon>Spiralia</taxon>
        <taxon>Gnathifera</taxon>
        <taxon>Rotifera</taxon>
        <taxon>Eurotatoria</taxon>
        <taxon>Bdelloidea</taxon>
        <taxon>Adinetida</taxon>
        <taxon>Adinetidae</taxon>
        <taxon>Adineta</taxon>
    </lineage>
</organism>
<dbReference type="GO" id="GO:0007156">
    <property type="term" value="P:homophilic cell adhesion via plasma membrane adhesion molecules"/>
    <property type="evidence" value="ECO:0007669"/>
    <property type="project" value="InterPro"/>
</dbReference>
<dbReference type="FunFam" id="2.60.40.60:FF:000092">
    <property type="entry name" value="Protocadherin 8"/>
    <property type="match status" value="1"/>
</dbReference>
<evidence type="ECO:0000256" key="14">
    <source>
        <dbReference type="RuleBase" id="RU004357"/>
    </source>
</evidence>
<evidence type="ECO:0000256" key="3">
    <source>
        <dbReference type="ARBA" id="ARBA00022729"/>
    </source>
</evidence>
<keyword evidence="12" id="KW-0245">EGF-like domain</keyword>
<dbReference type="SMART" id="SM00181">
    <property type="entry name" value="EGF"/>
    <property type="match status" value="2"/>
</dbReference>
<dbReference type="PANTHER" id="PTHR24027:SF422">
    <property type="entry name" value="CADHERIN DOMAIN-CONTAINING PROTEIN"/>
    <property type="match status" value="1"/>
</dbReference>
<feature type="domain" description="Cadherin" evidence="20">
    <location>
        <begin position="1726"/>
        <end position="1845"/>
    </location>
</feature>
<dbReference type="InterPro" id="IPR002126">
    <property type="entry name" value="Cadherin-like_dom"/>
</dbReference>
<dbReference type="CDD" id="cd00110">
    <property type="entry name" value="LamG"/>
    <property type="match status" value="2"/>
</dbReference>
<dbReference type="PANTHER" id="PTHR24027">
    <property type="entry name" value="CADHERIN-23"/>
    <property type="match status" value="1"/>
</dbReference>
<dbReference type="GO" id="GO:0008013">
    <property type="term" value="F:beta-catenin binding"/>
    <property type="evidence" value="ECO:0007669"/>
    <property type="project" value="TreeGrafter"/>
</dbReference>
<dbReference type="Gene3D" id="2.60.120.200">
    <property type="match status" value="2"/>
</dbReference>
<dbReference type="GO" id="GO:0016342">
    <property type="term" value="C:catenin complex"/>
    <property type="evidence" value="ECO:0007669"/>
    <property type="project" value="TreeGrafter"/>
</dbReference>
<dbReference type="InterPro" id="IPR015919">
    <property type="entry name" value="Cadherin-like_sf"/>
</dbReference>
<keyword evidence="6 13" id="KW-0130">Cell adhesion</keyword>
<feature type="domain" description="Cadherin" evidence="20">
    <location>
        <begin position="1179"/>
        <end position="1336"/>
    </location>
</feature>
<dbReference type="Pfam" id="PF01049">
    <property type="entry name" value="CADH_Y-type_LIR"/>
    <property type="match status" value="1"/>
</dbReference>
<dbReference type="PROSITE" id="PS50025">
    <property type="entry name" value="LAM_G_DOMAIN"/>
    <property type="match status" value="2"/>
</dbReference>
<dbReference type="GO" id="GO:0016477">
    <property type="term" value="P:cell migration"/>
    <property type="evidence" value="ECO:0007669"/>
    <property type="project" value="TreeGrafter"/>
</dbReference>
<dbReference type="Pfam" id="PF02210">
    <property type="entry name" value="Laminin_G_2"/>
    <property type="match status" value="2"/>
</dbReference>
<dbReference type="PROSITE" id="PS50026">
    <property type="entry name" value="EGF_3"/>
    <property type="match status" value="2"/>
</dbReference>
<name>A0A814GC32_ADIRI</name>
<feature type="compositionally biased region" description="Basic and acidic residues" evidence="15">
    <location>
        <begin position="3048"/>
        <end position="3058"/>
    </location>
</feature>
<dbReference type="InterPro" id="IPR027397">
    <property type="entry name" value="Catenin-bd_sf"/>
</dbReference>
<evidence type="ECO:0000259" key="19">
    <source>
        <dbReference type="PROSITE" id="PS50026"/>
    </source>
</evidence>
<feature type="domain" description="Laminin G" evidence="18">
    <location>
        <begin position="2654"/>
        <end position="2843"/>
    </location>
</feature>
<proteinExistence type="predicted"/>
<dbReference type="PROSITE" id="PS50268">
    <property type="entry name" value="CADHERIN_2"/>
    <property type="match status" value="15"/>
</dbReference>
<feature type="disulfide bond" evidence="12">
    <location>
        <begin position="2632"/>
        <end position="2641"/>
    </location>
</feature>
<evidence type="ECO:0000259" key="20">
    <source>
        <dbReference type="PROSITE" id="PS50268"/>
    </source>
</evidence>
<dbReference type="InterPro" id="IPR000742">
    <property type="entry name" value="EGF"/>
</dbReference>
<feature type="domain" description="EGF-like" evidence="19">
    <location>
        <begin position="2605"/>
        <end position="2642"/>
    </location>
</feature>
<sequence length="3167" mass="361265">MYYHHLNNLIALFFVLPTLVQLLSVNTDILIIPRNAPSGFVLLEETKPTRIYEFRQCINQSEQLHLDIDEKYGDLILKKPIDNVQSNQQRLLCTIHRNQSTILKLYYTIVHLTNDISFTSPIYHADPMSFVVHRFRGIECRPASSSIHYEFVDPSVPLSINERTGELSTKDMCPNIDDVLVKCYDTSNRMKNAYAKIIFDQICQISSIKQSDNNWVNRLGEERRKRNQFQEFGTVLTHSIRSRRQQSAQPPTRLTLRFNESYIGAITQIKYCRKQTSKDHLEQTFTFPSKYEAFLRERLQMNDQGQLYILRPFDYETFQTVTFQFHCLILEQQNGGLNLTRVNKTEDIQIVVDDINDEVPRWTMDEPFQYGTYFAYVEKTARPETPVFRFKASDPDTTSKLTYEIVQGDKNLFYLSSDGTLTTHSNQQLVSPMYNLTVRAVDLNSQVSSMSRSTEAHLLIRTDRFEPKFFLQKYIFNVSEYTQPSTVIGTIRAKSYSTTSDNLRYFLQQPITGGTQTMLQSGTIIGGGGDMYEFKIDETEGSIKILKMLRYSDQHNNNTKYFTGVVKELSGWQLQSHVEIEIHVIDINDKIPTFKQTYYTPQISEDYPLNTPIINFTVTDDDARNTPNSNITLDLIDPYGKFAIFNDTRVSTSNNIQAYLIAKERLDYESLSPLDRQYKLKIIARDNGHPQPLQSEAQIYITVTDVNDEPPVFKENPVQKTIAENTQRGTFVVFVDVVDPEYNDSVTVHFLPTSEYNPFRIITSPGGGRVILEQALLPDKELYNLTIQASDRLGHTSQAQLLITIYDVNDHTPHIDQCENGIITAAIRENATVNTQIIKINATDDDRGLNGEIQFSLRGTNDPQQDSDMFSIDPDTGMVSNKKKLKHLKSGFSEYTMTIFAQDKDPSNPRSTHCILKITVEDINDHYPVITSPARDNDLISIKMEKRVNFNYPVLVVRAKDEDSGRNALLHFSLKSRDDCSNGNEFFTIDPQSGVISTRASNVNNPINLQLKYCLVVQVCDSPDDGPPKCSERKVQFQLSQDGFEPPVWAPETALTFQRVMKVVELAQQNIVIDTFKASIANDSTKKVIFEMEPFNWTCSNAASASEKPRIPFLLTPDENGRNIARLVIYQPIDADPPTGCTRYQFKIRAKNAAMEALSLESIYEIEIVDSNDNIPMFNVSSYRAQIYENEVKDNLLRVQAEDKDIDPKNRNTTYFIRCPNDGNQQNLQYHYNSPLSNSLSCQGIVSIDPETGWISVQRQFDYDNPADRRFVFDVFAKNILPSDRCSGQNTKESQAQSSSLSSGADANPTIQICVTEHRVPVIIEVLDRNDNAPQFNNLPYFTKVMEDAEPGTTIFHLNVSDVDTDDTLTFSIVNEQEASAFAVKENTGEVYLASALDYERVQQHSVEVQVSDSNNEHRARTILTVIVEDANDNPPRFLNLPKEIVVEEGRQTLDYDQLVFRQSGRSKRDAQMGRKQKDHNKKRISTSTRYPDEDDNTDSFSSPQPYTSRVIYRVEAIDPDFGRPLKLPIRYTLTSSNPLYTQFFEIHPLNGTIHLKKELDRDPPNGFDEWLLTIIAADEDGREDMGSKKNASWLKIIVKDINDLAPMFIDVDPIGHIPEDAPVGTRVEGLRIKATDYDKLSENTTRYALTLNTKSIDGSDVFRIDEITADIYLNVPNYLDREKTPHHNLSIIARDSGDQSGNLQSKELKIMIIIDDVNDMPPRFKPPNQQAQISETAQRGDFVTEVRAEDDDVGVNTHSLYEIIEECQLTNDQMTQCSRPRHFIFKETSLAEKGTIILLEPVNYDPPDNQVKFLLKIKATNGGRSDNATVTVFITDANDNAPVFSQSVYFANISENTPLEQEILRVQATDNDVSPINKEFIYRIPPDRSQYENRQHLRIDAINGRIYLKKNFDREKSSTISLPIEAVNNQSSNPLVGRAVLVINVLDVNDNPPRFAENYTPRIREHKAGGRIMEFEINDPDDPNSGKNKFQMKLGKNNVWPEQGDPKFRLDIQYTGDGRPRGTLSSLRELDREELCPKDDKHKNQRYCGKYYDLPIWMSDGEQTGVNDLRVLVEDINDNPFSSGYKSIDIYDYKYTLSKLLSTSNIYLGTVFTDDEDDWDLHNKVFELQPSDDNNFLRVDKDLQTSRTPGAIYLTTQNNNATIKYNNPYKYDVIVRDTHPQWLNREPQTSYIEFRLHELPSDALDNAASIRLQDITAEEFIETRFRTESLLSIFKRLILEINSQARQVEVFSIQNHENLPRTIDIYYALHGSDYLSKIKVNGLVEISRSKLEKSFNISQIGINECLNADQQCFLIGCLNKVEIQSKQPYLINANQTAFIGLNLKTIAQCACDADISVQQEKQKELLKAQKYCLNGGYPTRDNHHIKCVCPDHSLYNGGDRCQLTSISFDGNGYGWYKPLTTCDTWMLSIEFLTQTPNGTILYNGPLNKRAPSEDFFALQLLNGRLLIDLNFGSAASVRRHLKTSANLADGKWHTIEIRQISTIDHILEILIDYCPLANTPRQLGECRFMIEFNEDDVFSTNQPLQLGGLALQERQDHPQILPMEYMGNFKGCIRNLRFADELYDLHVDLHSGQSVNLHEGCLLTDLKCQKLSCQSNNGVCDADLYQAQCVCKSGRTGATCSQETTAYDFTYDKQTWTGDRASYATFRHQHKPDNELSYSSQILKFQIMFRTRETSENILTLIDFHNDDTFMFLEIKSGHLQARFGSKSDTQSIDLKHVLVNDGRWHTAYLDRYGQRLFLRVDDGEYYRSNMSYGKSMWKHFPNTLLNVGARIDSAVHKIVTADFNDGCIMDVRFNGQVLDLLNGSSSSDMKWTFQSNIKEGCDNLDNWCRGVQCRSPAFCVNTWRYGQCQCTDAYKYNPTNETCILNDWCSDITNPCHMPGTKNCLYEAREDSIKCECKSRWQGERCTIKAMPLAGTFNWHIIASTIFCLIVILLLVLLLVLFTRQRQSKKAYILGMDDEIRDNIINYDEEGCPDEDPVTYDISTLKKPVFAANGTGNANRNGRHNSESESKPLLKNAPDGNNQTDSSKKSVIRKDMPPVPAPKPVLNKNQMNGLSNGINVGEFIKGRIRDIDDDPSQPPYDSLQEYAYEGEPLARNDECSLSTLTITSKDQSEIDKELELEYLKSMGPKFQNIAKLYAGNGEKES</sequence>
<comment type="caution">
    <text evidence="21">The sequence shown here is derived from an EMBL/GenBank/DDBJ whole genome shotgun (WGS) entry which is preliminary data.</text>
</comment>
<keyword evidence="2 13" id="KW-0812">Transmembrane</keyword>
<feature type="chain" id="PRO_5032752485" evidence="17">
    <location>
        <begin position="23"/>
        <end position="3167"/>
    </location>
</feature>
<feature type="domain" description="Cadherin" evidence="20">
    <location>
        <begin position="1956"/>
        <end position="2083"/>
    </location>
</feature>
<evidence type="ECO:0000256" key="7">
    <source>
        <dbReference type="ARBA" id="ARBA00022989"/>
    </source>
</evidence>